<feature type="domain" description="Cytochrome c" evidence="5">
    <location>
        <begin position="197"/>
        <end position="287"/>
    </location>
</feature>
<evidence type="ECO:0000313" key="7">
    <source>
        <dbReference type="Proteomes" id="UP000318431"/>
    </source>
</evidence>
<keyword evidence="3 4" id="KW-0408">Iron</keyword>
<evidence type="ECO:0000259" key="5">
    <source>
        <dbReference type="PROSITE" id="PS51007"/>
    </source>
</evidence>
<protein>
    <submittedName>
        <fullName evidence="6">Cytochrome c</fullName>
    </submittedName>
</protein>
<feature type="domain" description="Cytochrome c" evidence="5">
    <location>
        <begin position="81"/>
        <end position="167"/>
    </location>
</feature>
<dbReference type="OrthoDB" id="9765171at2"/>
<dbReference type="GO" id="GO:0046872">
    <property type="term" value="F:metal ion binding"/>
    <property type="evidence" value="ECO:0007669"/>
    <property type="project" value="UniProtKB-KW"/>
</dbReference>
<accession>A0A562RDU9</accession>
<dbReference type="PROSITE" id="PS51007">
    <property type="entry name" value="CYTC"/>
    <property type="match status" value="2"/>
</dbReference>
<reference evidence="6 7" key="1">
    <citation type="journal article" date="2015" name="Stand. Genomic Sci.">
        <title>Genomic Encyclopedia of Bacterial and Archaeal Type Strains, Phase III: the genomes of soil and plant-associated and newly described type strains.</title>
        <authorList>
            <person name="Whitman W.B."/>
            <person name="Woyke T."/>
            <person name="Klenk H.P."/>
            <person name="Zhou Y."/>
            <person name="Lilburn T.G."/>
            <person name="Beck B.J."/>
            <person name="De Vos P."/>
            <person name="Vandamme P."/>
            <person name="Eisen J.A."/>
            <person name="Garrity G."/>
            <person name="Hugenholtz P."/>
            <person name="Kyrpides N.C."/>
        </authorList>
    </citation>
    <scope>NUCLEOTIDE SEQUENCE [LARGE SCALE GENOMIC DNA]</scope>
    <source>
        <strain evidence="6 7">CGMCC 1.10822</strain>
    </source>
</reference>
<dbReference type="SUPFAM" id="SSF46626">
    <property type="entry name" value="Cytochrome c"/>
    <property type="match status" value="2"/>
</dbReference>
<keyword evidence="2 4" id="KW-0479">Metal-binding</keyword>
<dbReference type="RefSeq" id="WP_145648082.1">
    <property type="nucleotide sequence ID" value="NZ_VLLB01000002.1"/>
</dbReference>
<dbReference type="AlphaFoldDB" id="A0A562RDU9"/>
<dbReference type="GO" id="GO:0009055">
    <property type="term" value="F:electron transfer activity"/>
    <property type="evidence" value="ECO:0007669"/>
    <property type="project" value="InterPro"/>
</dbReference>
<dbReference type="Gene3D" id="1.10.760.10">
    <property type="entry name" value="Cytochrome c-like domain"/>
    <property type="match status" value="2"/>
</dbReference>
<evidence type="ECO:0000256" key="1">
    <source>
        <dbReference type="ARBA" id="ARBA00022617"/>
    </source>
</evidence>
<dbReference type="InterPro" id="IPR036909">
    <property type="entry name" value="Cyt_c-like_dom_sf"/>
</dbReference>
<evidence type="ECO:0000256" key="3">
    <source>
        <dbReference type="ARBA" id="ARBA00023004"/>
    </source>
</evidence>
<keyword evidence="1 4" id="KW-0349">Heme</keyword>
<gene>
    <name evidence="6" type="ORF">IP91_01380</name>
</gene>
<dbReference type="PANTHER" id="PTHR35008">
    <property type="entry name" value="BLL4482 PROTEIN-RELATED"/>
    <property type="match status" value="1"/>
</dbReference>
<evidence type="ECO:0000256" key="2">
    <source>
        <dbReference type="ARBA" id="ARBA00022723"/>
    </source>
</evidence>
<name>A0A562RDU9_9BURK</name>
<dbReference type="PANTHER" id="PTHR35008:SF4">
    <property type="entry name" value="BLL4482 PROTEIN"/>
    <property type="match status" value="1"/>
</dbReference>
<dbReference type="Pfam" id="PF13442">
    <property type="entry name" value="Cytochrome_CBB3"/>
    <property type="match status" value="1"/>
</dbReference>
<keyword evidence="7" id="KW-1185">Reference proteome</keyword>
<dbReference type="InterPro" id="IPR051459">
    <property type="entry name" value="Cytochrome_c-type_DH"/>
</dbReference>
<dbReference type="Proteomes" id="UP000318431">
    <property type="component" value="Unassembled WGS sequence"/>
</dbReference>
<dbReference type="InterPro" id="IPR009056">
    <property type="entry name" value="Cyt_c-like_dom"/>
</dbReference>
<dbReference type="Pfam" id="PF00034">
    <property type="entry name" value="Cytochrom_C"/>
    <property type="match status" value="1"/>
</dbReference>
<dbReference type="GO" id="GO:0020037">
    <property type="term" value="F:heme binding"/>
    <property type="evidence" value="ECO:0007669"/>
    <property type="project" value="InterPro"/>
</dbReference>
<organism evidence="6 7">
    <name type="scientific">Pseudoduganella lurida</name>
    <dbReference type="NCBI Taxonomy" id="1036180"/>
    <lineage>
        <taxon>Bacteria</taxon>
        <taxon>Pseudomonadati</taxon>
        <taxon>Pseudomonadota</taxon>
        <taxon>Betaproteobacteria</taxon>
        <taxon>Burkholderiales</taxon>
        <taxon>Oxalobacteraceae</taxon>
        <taxon>Telluria group</taxon>
        <taxon>Pseudoduganella</taxon>
    </lineage>
</organism>
<comment type="caution">
    <text evidence="6">The sequence shown here is derived from an EMBL/GenBank/DDBJ whole genome shotgun (WGS) entry which is preliminary data.</text>
</comment>
<dbReference type="EMBL" id="VLLB01000002">
    <property type="protein sequence ID" value="TWI67267.1"/>
    <property type="molecule type" value="Genomic_DNA"/>
</dbReference>
<evidence type="ECO:0000313" key="6">
    <source>
        <dbReference type="EMBL" id="TWI67267.1"/>
    </source>
</evidence>
<sequence length="287" mass="31192">MTSNRFRLIAKTAAATTCVLGAGAALVGYTVMEAGWYNVAATRTHFQFVHTLLEKGLKESVRFHARDIPDPPSLPAARADAQVRIGARLYGQHCQQCHGGPGVAPDPIGRSTQPVPGPLVDAARRWRPAELYWITRHGIKMAGMPAWEFHLTDQELWSLTAFLGRMPTLTAADYKAQVANVEEGLTPAPALPPAPQPDLERGRTALAQYACHACHKIPGVTGPDTSVGPPLKGLGQRKYVAGMLPNTPDNLVHWIRQPQDIDPQSTMPNLGVSERDARDMAAYLMTK</sequence>
<proteinExistence type="predicted"/>
<evidence type="ECO:0000256" key="4">
    <source>
        <dbReference type="PROSITE-ProRule" id="PRU00433"/>
    </source>
</evidence>